<reference evidence="7" key="2">
    <citation type="submission" date="2015-06" db="UniProtKB">
        <authorList>
            <consortium name="EnsemblPlants"/>
        </authorList>
    </citation>
    <scope>IDENTIFICATION</scope>
</reference>
<evidence type="ECO:0000256" key="5">
    <source>
        <dbReference type="ARBA" id="ARBA00023136"/>
    </source>
</evidence>
<evidence type="ECO:0000256" key="2">
    <source>
        <dbReference type="ARBA" id="ARBA00022692"/>
    </source>
</evidence>
<comment type="subcellular location">
    <subcellularLocation>
        <location evidence="1">Membrane</location>
    </subcellularLocation>
</comment>
<evidence type="ECO:0000313" key="7">
    <source>
        <dbReference type="EnsemblPlants" id="ORUFI12G06620.1"/>
    </source>
</evidence>
<dbReference type="Proteomes" id="UP000008022">
    <property type="component" value="Unassembled WGS sequence"/>
</dbReference>
<dbReference type="GO" id="GO:0006865">
    <property type="term" value="P:amino acid transport"/>
    <property type="evidence" value="ECO:0007669"/>
    <property type="project" value="UniProtKB-KW"/>
</dbReference>
<dbReference type="GO" id="GO:0016020">
    <property type="term" value="C:membrane"/>
    <property type="evidence" value="ECO:0007669"/>
    <property type="project" value="UniProtKB-SubCell"/>
</dbReference>
<keyword evidence="3" id="KW-0029">Amino-acid transport</keyword>
<dbReference type="EnsemblPlants" id="ORUFI12G06620.1">
    <property type="protein sequence ID" value="ORUFI12G06620.1"/>
    <property type="gene ID" value="ORUFI12G06620"/>
</dbReference>
<evidence type="ECO:0000256" key="3">
    <source>
        <dbReference type="ARBA" id="ARBA00022970"/>
    </source>
</evidence>
<feature type="domain" description="Amino acid transporter transmembrane" evidence="6">
    <location>
        <begin position="129"/>
        <end position="169"/>
    </location>
</feature>
<dbReference type="AlphaFoldDB" id="A0A0E0RF01"/>
<dbReference type="STRING" id="4529.A0A0E0RF01"/>
<proteinExistence type="predicted"/>
<keyword evidence="2" id="KW-0812">Transmembrane</keyword>
<organism evidence="7 8">
    <name type="scientific">Oryza rufipogon</name>
    <name type="common">Brownbeard rice</name>
    <name type="synonym">Asian wild rice</name>
    <dbReference type="NCBI Taxonomy" id="4529"/>
    <lineage>
        <taxon>Eukaryota</taxon>
        <taxon>Viridiplantae</taxon>
        <taxon>Streptophyta</taxon>
        <taxon>Embryophyta</taxon>
        <taxon>Tracheophyta</taxon>
        <taxon>Spermatophyta</taxon>
        <taxon>Magnoliopsida</taxon>
        <taxon>Liliopsida</taxon>
        <taxon>Poales</taxon>
        <taxon>Poaceae</taxon>
        <taxon>BOP clade</taxon>
        <taxon>Oryzoideae</taxon>
        <taxon>Oryzeae</taxon>
        <taxon>Oryzinae</taxon>
        <taxon>Oryza</taxon>
    </lineage>
</organism>
<evidence type="ECO:0000313" key="8">
    <source>
        <dbReference type="Proteomes" id="UP000008022"/>
    </source>
</evidence>
<evidence type="ECO:0000256" key="4">
    <source>
        <dbReference type="ARBA" id="ARBA00022989"/>
    </source>
</evidence>
<dbReference type="HOGENOM" id="CLU_1470465_0_0_1"/>
<keyword evidence="5" id="KW-0472">Membrane</keyword>
<protein>
    <recommendedName>
        <fullName evidence="6">Amino acid transporter transmembrane domain-containing protein</fullName>
    </recommendedName>
</protein>
<dbReference type="Gramene" id="ORUFI12G06620.1">
    <property type="protein sequence ID" value="ORUFI12G06620.1"/>
    <property type="gene ID" value="ORUFI12G06620"/>
</dbReference>
<evidence type="ECO:0000256" key="1">
    <source>
        <dbReference type="ARBA" id="ARBA00004370"/>
    </source>
</evidence>
<reference evidence="8" key="1">
    <citation type="submission" date="2013-06" db="EMBL/GenBank/DDBJ databases">
        <authorList>
            <person name="Zhao Q."/>
        </authorList>
    </citation>
    <scope>NUCLEOTIDE SEQUENCE</scope>
    <source>
        <strain evidence="8">cv. W1943</strain>
    </source>
</reference>
<keyword evidence="3" id="KW-0813">Transport</keyword>
<accession>A0A0E0RF01</accession>
<sequence length="184" mass="20087">MREWRRRRPALATPSLSLLLSRSERWWAETAAEARARQAQRHWTTGGSDTWAELHRLLADDDQAFEQEDGGGRHTRPPYIYGLPSRFVNGSRLGRIPPRALSLVTPTGLADNMNKNAAPEDGESGEHERKGTVWAATAHIVTAVIGSGVLALAWSVAQLGWVSGPLALAGEGTGTDLDRVDMSR</sequence>
<keyword evidence="8" id="KW-1185">Reference proteome</keyword>
<keyword evidence="4" id="KW-1133">Transmembrane helix</keyword>
<dbReference type="InterPro" id="IPR013057">
    <property type="entry name" value="AA_transpt_TM"/>
</dbReference>
<name>A0A0E0RF01_ORYRU</name>
<dbReference type="Pfam" id="PF01490">
    <property type="entry name" value="Aa_trans"/>
    <property type="match status" value="1"/>
</dbReference>
<dbReference type="eggNOG" id="KOG1303">
    <property type="taxonomic scope" value="Eukaryota"/>
</dbReference>
<evidence type="ECO:0000259" key="6">
    <source>
        <dbReference type="Pfam" id="PF01490"/>
    </source>
</evidence>